<dbReference type="PANTHER" id="PTHR16083:SF25">
    <property type="entry name" value="C-JID DOMAIN-CONTAINING PROTEIN"/>
    <property type="match status" value="1"/>
</dbReference>
<protein>
    <recommendedName>
        <fullName evidence="3">Disease resistance R13L4/SHOC-2-like LRR domain-containing protein</fullName>
    </recommendedName>
</protein>
<dbReference type="SUPFAM" id="SSF52058">
    <property type="entry name" value="L domain-like"/>
    <property type="match status" value="1"/>
</dbReference>
<dbReference type="Proteomes" id="UP000467840">
    <property type="component" value="Chromosome 10"/>
</dbReference>
<dbReference type="Pfam" id="PF23598">
    <property type="entry name" value="LRR_14"/>
    <property type="match status" value="1"/>
</dbReference>
<comment type="caution">
    <text evidence="4">The sequence shown here is derived from an EMBL/GenBank/DDBJ whole genome shotgun (WGS) entry which is preliminary data.</text>
</comment>
<evidence type="ECO:0000313" key="4">
    <source>
        <dbReference type="EMBL" id="KAF2320051.1"/>
    </source>
</evidence>
<feature type="compositionally biased region" description="Acidic residues" evidence="2">
    <location>
        <begin position="219"/>
        <end position="233"/>
    </location>
</feature>
<reference evidence="4 5" key="1">
    <citation type="journal article" date="2020" name="Mol. Plant">
        <title>The Chromosome-Based Rubber Tree Genome Provides New Insights into Spurge Genome Evolution and Rubber Biosynthesis.</title>
        <authorList>
            <person name="Liu J."/>
            <person name="Shi C."/>
            <person name="Shi C.C."/>
            <person name="Li W."/>
            <person name="Zhang Q.J."/>
            <person name="Zhang Y."/>
            <person name="Li K."/>
            <person name="Lu H.F."/>
            <person name="Shi C."/>
            <person name="Zhu S.T."/>
            <person name="Xiao Z.Y."/>
            <person name="Nan H."/>
            <person name="Yue Y."/>
            <person name="Zhu X.G."/>
            <person name="Wu Y."/>
            <person name="Hong X.N."/>
            <person name="Fan G.Y."/>
            <person name="Tong Y."/>
            <person name="Zhang D."/>
            <person name="Mao C.L."/>
            <person name="Liu Y.L."/>
            <person name="Hao S.J."/>
            <person name="Liu W.Q."/>
            <person name="Lv M.Q."/>
            <person name="Zhang H.B."/>
            <person name="Liu Y."/>
            <person name="Hu-Tang G.R."/>
            <person name="Wang J.P."/>
            <person name="Wang J.H."/>
            <person name="Sun Y.H."/>
            <person name="Ni S.B."/>
            <person name="Chen W.B."/>
            <person name="Zhang X.C."/>
            <person name="Jiao Y.N."/>
            <person name="Eichler E.E."/>
            <person name="Li G.H."/>
            <person name="Liu X."/>
            <person name="Gao L.Z."/>
        </authorList>
    </citation>
    <scope>NUCLEOTIDE SEQUENCE [LARGE SCALE GENOMIC DNA]</scope>
    <source>
        <strain evidence="5">cv. GT1</strain>
        <tissue evidence="4">Leaf</tissue>
    </source>
</reference>
<proteinExistence type="predicted"/>
<dbReference type="Gene3D" id="3.80.10.10">
    <property type="entry name" value="Ribonuclease Inhibitor"/>
    <property type="match status" value="2"/>
</dbReference>
<evidence type="ECO:0000256" key="2">
    <source>
        <dbReference type="SAM" id="MobiDB-lite"/>
    </source>
</evidence>
<keyword evidence="1" id="KW-0677">Repeat</keyword>
<evidence type="ECO:0000256" key="1">
    <source>
        <dbReference type="ARBA" id="ARBA00022737"/>
    </source>
</evidence>
<feature type="region of interest" description="Disordered" evidence="2">
    <location>
        <begin position="219"/>
        <end position="245"/>
    </location>
</feature>
<dbReference type="AlphaFoldDB" id="A0A6A6N1T2"/>
<evidence type="ECO:0000259" key="3">
    <source>
        <dbReference type="Pfam" id="PF23598"/>
    </source>
</evidence>
<organism evidence="4 5">
    <name type="scientific">Hevea brasiliensis</name>
    <name type="common">Para rubber tree</name>
    <name type="synonym">Siphonia brasiliensis</name>
    <dbReference type="NCBI Taxonomy" id="3981"/>
    <lineage>
        <taxon>Eukaryota</taxon>
        <taxon>Viridiplantae</taxon>
        <taxon>Streptophyta</taxon>
        <taxon>Embryophyta</taxon>
        <taxon>Tracheophyta</taxon>
        <taxon>Spermatophyta</taxon>
        <taxon>Magnoliopsida</taxon>
        <taxon>eudicotyledons</taxon>
        <taxon>Gunneridae</taxon>
        <taxon>Pentapetalae</taxon>
        <taxon>rosids</taxon>
        <taxon>fabids</taxon>
        <taxon>Malpighiales</taxon>
        <taxon>Euphorbiaceae</taxon>
        <taxon>Crotonoideae</taxon>
        <taxon>Micrandreae</taxon>
        <taxon>Hevea</taxon>
    </lineage>
</organism>
<gene>
    <name evidence="4" type="ORF">GH714_022577</name>
</gene>
<feature type="domain" description="Disease resistance R13L4/SHOC-2-like LRR" evidence="3">
    <location>
        <begin position="91"/>
        <end position="197"/>
    </location>
</feature>
<evidence type="ECO:0000313" key="5">
    <source>
        <dbReference type="Proteomes" id="UP000467840"/>
    </source>
</evidence>
<dbReference type="InterPro" id="IPR032675">
    <property type="entry name" value="LRR_dom_sf"/>
</dbReference>
<dbReference type="PANTHER" id="PTHR16083">
    <property type="entry name" value="LEUCINE RICH REPEAT CONTAINING PROTEIN"/>
    <property type="match status" value="1"/>
</dbReference>
<dbReference type="EMBL" id="JAAGAX010000003">
    <property type="protein sequence ID" value="KAF2320051.1"/>
    <property type="molecule type" value="Genomic_DNA"/>
</dbReference>
<accession>A0A6A6N1T2</accession>
<dbReference type="InterPro" id="IPR055414">
    <property type="entry name" value="LRR_R13L4/SHOC2-like"/>
</dbReference>
<keyword evidence="5" id="KW-1185">Reference proteome</keyword>
<sequence length="355" mass="40009">MDLSYSRDLMRIPDLSSIAPNLEFLYLKRCYNLVEIPSLKNLSNLTELDLCECYKVKDCPEIPCNIKILTLDYTGIEQLPSSIKHLSQLVSLPSSIGNLKRLEQLNLVGCSRLVTIPSSIGNLKRLEELHLGGCSRLVTIPSSIGELKCLEKLLLFRCSNLASLPESIKQLSKLKQLDLSICESLKILPELPSCLECLVAGNCPSLESASISFHFSEHEDENEEADKSEDENEEAKKSEEADENEEAYAIEFEDCKFLDFSNCVNLNKKVIEDVFETHLLGQKVRLCMAGGAVPERMRYKSKGSSLSFKLDLHHLIAFSFCVVADTTFFQDELPIVGFNFLLQEQNWTSKLNNNR</sequence>
<name>A0A6A6N1T2_HEVBR</name>